<accession>A0A251X108</accession>
<dbReference type="Pfam" id="PF00892">
    <property type="entry name" value="EamA"/>
    <property type="match status" value="2"/>
</dbReference>
<feature type="transmembrane region" description="Helical" evidence="6">
    <location>
        <begin position="239"/>
        <end position="259"/>
    </location>
</feature>
<evidence type="ECO:0000256" key="6">
    <source>
        <dbReference type="SAM" id="Phobius"/>
    </source>
</evidence>
<keyword evidence="5 6" id="KW-0472">Membrane</keyword>
<comment type="subcellular location">
    <subcellularLocation>
        <location evidence="1">Membrane</location>
        <topology evidence="1">Multi-pass membrane protein</topology>
    </subcellularLocation>
</comment>
<keyword evidence="9" id="KW-1185">Reference proteome</keyword>
<dbReference type="AlphaFoldDB" id="A0A251X108"/>
<dbReference type="Gene3D" id="1.10.3730.20">
    <property type="match status" value="1"/>
</dbReference>
<feature type="transmembrane region" description="Helical" evidence="6">
    <location>
        <begin position="104"/>
        <end position="121"/>
    </location>
</feature>
<keyword evidence="4 6" id="KW-1133">Transmembrane helix</keyword>
<dbReference type="PANTHER" id="PTHR22911:SF6">
    <property type="entry name" value="SOLUTE CARRIER FAMILY 35 MEMBER G1"/>
    <property type="match status" value="1"/>
</dbReference>
<evidence type="ECO:0000313" key="9">
    <source>
        <dbReference type="Proteomes" id="UP000194664"/>
    </source>
</evidence>
<gene>
    <name evidence="8" type="ORF">BVC71_02400</name>
</gene>
<feature type="domain" description="EamA" evidence="7">
    <location>
        <begin position="152"/>
        <end position="281"/>
    </location>
</feature>
<evidence type="ECO:0000256" key="4">
    <source>
        <dbReference type="ARBA" id="ARBA00022989"/>
    </source>
</evidence>
<dbReference type="EMBL" id="MSPP01000001">
    <property type="protein sequence ID" value="OUD10377.1"/>
    <property type="molecule type" value="Genomic_DNA"/>
</dbReference>
<dbReference type="Proteomes" id="UP000194664">
    <property type="component" value="Unassembled WGS sequence"/>
</dbReference>
<evidence type="ECO:0000256" key="3">
    <source>
        <dbReference type="ARBA" id="ARBA00022692"/>
    </source>
</evidence>
<organism evidence="8 9">
    <name type="scientific">Marivivens niveibacter</name>
    <dbReference type="NCBI Taxonomy" id="1930667"/>
    <lineage>
        <taxon>Bacteria</taxon>
        <taxon>Pseudomonadati</taxon>
        <taxon>Pseudomonadota</taxon>
        <taxon>Alphaproteobacteria</taxon>
        <taxon>Rhodobacterales</taxon>
        <taxon>Paracoccaceae</taxon>
        <taxon>Marivivens group</taxon>
        <taxon>Marivivens</taxon>
    </lineage>
</organism>
<dbReference type="SUPFAM" id="SSF103481">
    <property type="entry name" value="Multidrug resistance efflux transporter EmrE"/>
    <property type="match status" value="2"/>
</dbReference>
<protein>
    <submittedName>
        <fullName evidence="8">EamA family transporter</fullName>
    </submittedName>
</protein>
<dbReference type="RefSeq" id="WP_240516754.1">
    <property type="nucleotide sequence ID" value="NZ_MSPP01000001.1"/>
</dbReference>
<dbReference type="InterPro" id="IPR000620">
    <property type="entry name" value="EamA_dom"/>
</dbReference>
<feature type="transmembrane region" description="Helical" evidence="6">
    <location>
        <begin position="45"/>
        <end position="63"/>
    </location>
</feature>
<name>A0A251X108_9RHOB</name>
<dbReference type="InterPro" id="IPR037185">
    <property type="entry name" value="EmrE-like"/>
</dbReference>
<dbReference type="PANTHER" id="PTHR22911">
    <property type="entry name" value="ACYL-MALONYL CONDENSING ENZYME-RELATED"/>
    <property type="match status" value="1"/>
</dbReference>
<feature type="transmembrane region" description="Helical" evidence="6">
    <location>
        <begin position="265"/>
        <end position="283"/>
    </location>
</feature>
<sequence length="301" mass="32593">MTTLTDQSRPVQGVLWMLATGLCFVVVNGIVRYLGTALPAPQSAFIRFLWGFVFLLPVLAPVLKRGLSTEAWQRFTLRALLHTLAVSLWFYAMARISLAEVTAIGYLNPIVVTVGAALIFGEGFAWRRMMAISVAIIGALVVLRPGLRELSSGHFAQLGAALSFGASYLVAKTLTRYAPAGAVVAMLSAMVTIALAPLAIWLWEPVTLVQVLWLGGVAAFATAGHYCMTRAFAAAPMTVTQPVTFLQLVWASLMGWIVFHESIDPYVLLGGGMIIAAISYMTIREAQLRRRITPAPNQAKI</sequence>
<evidence type="ECO:0000256" key="1">
    <source>
        <dbReference type="ARBA" id="ARBA00004141"/>
    </source>
</evidence>
<evidence type="ECO:0000313" key="8">
    <source>
        <dbReference type="EMBL" id="OUD10377.1"/>
    </source>
</evidence>
<dbReference type="GO" id="GO:0016020">
    <property type="term" value="C:membrane"/>
    <property type="evidence" value="ECO:0007669"/>
    <property type="project" value="UniProtKB-SubCell"/>
</dbReference>
<feature type="transmembrane region" description="Helical" evidence="6">
    <location>
        <begin position="183"/>
        <end position="203"/>
    </location>
</feature>
<feature type="transmembrane region" description="Helical" evidence="6">
    <location>
        <begin position="14"/>
        <end position="33"/>
    </location>
</feature>
<comment type="caution">
    <text evidence="8">The sequence shown here is derived from an EMBL/GenBank/DDBJ whole genome shotgun (WGS) entry which is preliminary data.</text>
</comment>
<keyword evidence="3 6" id="KW-0812">Transmembrane</keyword>
<comment type="similarity">
    <text evidence="2">Belongs to the drug/metabolite transporter (DMT) superfamily. 10 TMS drug/metabolite exporter (DME) (TC 2.A.7.3) family.</text>
</comment>
<feature type="transmembrane region" description="Helical" evidence="6">
    <location>
        <begin position="75"/>
        <end position="92"/>
    </location>
</feature>
<feature type="domain" description="EamA" evidence="7">
    <location>
        <begin position="13"/>
        <end position="143"/>
    </location>
</feature>
<evidence type="ECO:0000259" key="7">
    <source>
        <dbReference type="Pfam" id="PF00892"/>
    </source>
</evidence>
<evidence type="ECO:0000256" key="5">
    <source>
        <dbReference type="ARBA" id="ARBA00023136"/>
    </source>
</evidence>
<feature type="transmembrane region" description="Helical" evidence="6">
    <location>
        <begin position="209"/>
        <end position="227"/>
    </location>
</feature>
<reference evidence="8 9" key="1">
    <citation type="submission" date="2016-12" db="EMBL/GenBank/DDBJ databases">
        <title>The draft genome sequence of HSLHS2.</title>
        <authorList>
            <person name="Hu D."/>
            <person name="Wang L."/>
            <person name="Shao Z."/>
        </authorList>
    </citation>
    <scope>NUCLEOTIDE SEQUENCE [LARGE SCALE GENOMIC DNA]</scope>
    <source>
        <strain evidence="8">MCCC 1A06712</strain>
    </source>
</reference>
<evidence type="ECO:0000256" key="2">
    <source>
        <dbReference type="ARBA" id="ARBA00009853"/>
    </source>
</evidence>
<proteinExistence type="inferred from homology"/>